<evidence type="ECO:0000256" key="2">
    <source>
        <dbReference type="SAM" id="Phobius"/>
    </source>
</evidence>
<keyword evidence="2" id="KW-1133">Transmembrane helix</keyword>
<gene>
    <name evidence="3" type="ORF">CDL12_09123</name>
</gene>
<dbReference type="Proteomes" id="UP000231279">
    <property type="component" value="Unassembled WGS sequence"/>
</dbReference>
<comment type="caution">
    <text evidence="3">The sequence shown here is derived from an EMBL/GenBank/DDBJ whole genome shotgun (WGS) entry which is preliminary data.</text>
</comment>
<dbReference type="OrthoDB" id="10400893at2759"/>
<keyword evidence="2" id="KW-0812">Transmembrane</keyword>
<feature type="transmembrane region" description="Helical" evidence="2">
    <location>
        <begin position="12"/>
        <end position="31"/>
    </location>
</feature>
<dbReference type="AlphaFoldDB" id="A0A2G9HL01"/>
<feature type="compositionally biased region" description="Basic and acidic residues" evidence="1">
    <location>
        <begin position="64"/>
        <end position="74"/>
    </location>
</feature>
<keyword evidence="2" id="KW-0472">Membrane</keyword>
<dbReference type="EMBL" id="NKXS01001502">
    <property type="protein sequence ID" value="PIN18205.1"/>
    <property type="molecule type" value="Genomic_DNA"/>
</dbReference>
<evidence type="ECO:0000313" key="4">
    <source>
        <dbReference type="Proteomes" id="UP000231279"/>
    </source>
</evidence>
<keyword evidence="4" id="KW-1185">Reference proteome</keyword>
<protein>
    <submittedName>
        <fullName evidence="3">Uncharacterized protein</fullName>
    </submittedName>
</protein>
<reference evidence="4" key="1">
    <citation type="journal article" date="2018" name="Gigascience">
        <title>Genome assembly of the Pink Ipe (Handroanthus impetiginosus, Bignoniaceae), a highly valued, ecologically keystone Neotropical timber forest tree.</title>
        <authorList>
            <person name="Silva-Junior O.B."/>
            <person name="Grattapaglia D."/>
            <person name="Novaes E."/>
            <person name="Collevatti R.G."/>
        </authorList>
    </citation>
    <scope>NUCLEOTIDE SEQUENCE [LARGE SCALE GENOMIC DNA]</scope>
    <source>
        <strain evidence="4">cv. UFG-1</strain>
    </source>
</reference>
<organism evidence="3 4">
    <name type="scientific">Handroanthus impetiginosus</name>
    <dbReference type="NCBI Taxonomy" id="429701"/>
    <lineage>
        <taxon>Eukaryota</taxon>
        <taxon>Viridiplantae</taxon>
        <taxon>Streptophyta</taxon>
        <taxon>Embryophyta</taxon>
        <taxon>Tracheophyta</taxon>
        <taxon>Spermatophyta</taxon>
        <taxon>Magnoliopsida</taxon>
        <taxon>eudicotyledons</taxon>
        <taxon>Gunneridae</taxon>
        <taxon>Pentapetalae</taxon>
        <taxon>asterids</taxon>
        <taxon>lamiids</taxon>
        <taxon>Lamiales</taxon>
        <taxon>Bignoniaceae</taxon>
        <taxon>Crescentiina</taxon>
        <taxon>Tabebuia alliance</taxon>
        <taxon>Handroanthus</taxon>
    </lineage>
</organism>
<evidence type="ECO:0000313" key="3">
    <source>
        <dbReference type="EMBL" id="PIN18205.1"/>
    </source>
</evidence>
<proteinExistence type="predicted"/>
<name>A0A2G9HL01_9LAMI</name>
<feature type="region of interest" description="Disordered" evidence="1">
    <location>
        <begin position="47"/>
        <end position="79"/>
    </location>
</feature>
<accession>A0A2G9HL01</accession>
<sequence>MEGSAMLGRHTTAAVTAFALCGCSFFLLSYLSRNYKVTAVRSSVKPTNASSKFSSAGRRTRKQVRFEEVKDKPNKSGQSKAFLRKSNLKRDDEVTVICCTGERKRRMNIPENWKSLYSGVNRYRSQQATLMMYA</sequence>
<evidence type="ECO:0000256" key="1">
    <source>
        <dbReference type="SAM" id="MobiDB-lite"/>
    </source>
</evidence>